<evidence type="ECO:0000259" key="2">
    <source>
        <dbReference type="Pfam" id="PF13462"/>
    </source>
</evidence>
<dbReference type="Proteomes" id="UP000199024">
    <property type="component" value="Unassembled WGS sequence"/>
</dbReference>
<dbReference type="CDD" id="cd02972">
    <property type="entry name" value="DsbA_family"/>
    <property type="match status" value="1"/>
</dbReference>
<sequence>MNRRLLTAAFALSLFTGVTTASAQSSAPENTGNNFKDTSLLKPPAGSRVAIIEFEDLECPACARAFPMVHAAVDHYKIPLQRHDFPLAMHVWSFDAAVNARYLQDKVSPSLAEEYRRAVFASQTAIASKDDLSNFTRKFFQSHGTAMPFVIDPTGQFTREVKADFAIGERIGISQTPTIWVVTANHWTQITDPTLLYQTIDAALAETAPRSGAKTVARHK</sequence>
<dbReference type="AlphaFoldDB" id="A0A1I6LM86"/>
<feature type="signal peptide" evidence="1">
    <location>
        <begin position="1"/>
        <end position="23"/>
    </location>
</feature>
<organism evidence="3 4">
    <name type="scientific">Granulicella pectinivorans</name>
    <dbReference type="NCBI Taxonomy" id="474950"/>
    <lineage>
        <taxon>Bacteria</taxon>
        <taxon>Pseudomonadati</taxon>
        <taxon>Acidobacteriota</taxon>
        <taxon>Terriglobia</taxon>
        <taxon>Terriglobales</taxon>
        <taxon>Acidobacteriaceae</taxon>
        <taxon>Granulicella</taxon>
    </lineage>
</organism>
<gene>
    <name evidence="3" type="ORF">SAMN05421771_0932</name>
</gene>
<reference evidence="3 4" key="1">
    <citation type="submission" date="2016-10" db="EMBL/GenBank/DDBJ databases">
        <authorList>
            <person name="de Groot N.N."/>
        </authorList>
    </citation>
    <scope>NUCLEOTIDE SEQUENCE [LARGE SCALE GENOMIC DNA]</scope>
    <source>
        <strain evidence="3 4">DSM 21001</strain>
    </source>
</reference>
<feature type="chain" id="PRO_5011567584" evidence="1">
    <location>
        <begin position="24"/>
        <end position="220"/>
    </location>
</feature>
<dbReference type="STRING" id="474950.SAMN05421771_0932"/>
<feature type="domain" description="Thioredoxin-like fold" evidence="2">
    <location>
        <begin position="48"/>
        <end position="181"/>
    </location>
</feature>
<name>A0A1I6LM86_9BACT</name>
<dbReference type="RefSeq" id="WP_089837049.1">
    <property type="nucleotide sequence ID" value="NZ_FOZL01000001.1"/>
</dbReference>
<keyword evidence="1" id="KW-0732">Signal</keyword>
<dbReference type="Gene3D" id="3.40.30.10">
    <property type="entry name" value="Glutaredoxin"/>
    <property type="match status" value="1"/>
</dbReference>
<evidence type="ECO:0000256" key="1">
    <source>
        <dbReference type="SAM" id="SignalP"/>
    </source>
</evidence>
<dbReference type="InterPro" id="IPR012336">
    <property type="entry name" value="Thioredoxin-like_fold"/>
</dbReference>
<dbReference type="EMBL" id="FOZL01000001">
    <property type="protein sequence ID" value="SFS04519.1"/>
    <property type="molecule type" value="Genomic_DNA"/>
</dbReference>
<dbReference type="Pfam" id="PF13462">
    <property type="entry name" value="Thioredoxin_4"/>
    <property type="match status" value="1"/>
</dbReference>
<dbReference type="InterPro" id="IPR036249">
    <property type="entry name" value="Thioredoxin-like_sf"/>
</dbReference>
<keyword evidence="4" id="KW-1185">Reference proteome</keyword>
<dbReference type="SUPFAM" id="SSF52833">
    <property type="entry name" value="Thioredoxin-like"/>
    <property type="match status" value="1"/>
</dbReference>
<protein>
    <submittedName>
        <fullName evidence="3">Thioredoxin</fullName>
    </submittedName>
</protein>
<dbReference type="OrthoDB" id="119649at2"/>
<evidence type="ECO:0000313" key="3">
    <source>
        <dbReference type="EMBL" id="SFS04519.1"/>
    </source>
</evidence>
<evidence type="ECO:0000313" key="4">
    <source>
        <dbReference type="Proteomes" id="UP000199024"/>
    </source>
</evidence>
<proteinExistence type="predicted"/>
<accession>A0A1I6LM86</accession>